<dbReference type="GO" id="GO:0009584">
    <property type="term" value="P:detection of visible light"/>
    <property type="evidence" value="ECO:0007669"/>
    <property type="project" value="InterPro"/>
</dbReference>
<dbReference type="PROSITE" id="PS50110">
    <property type="entry name" value="RESPONSE_REGULATORY"/>
    <property type="match status" value="1"/>
</dbReference>
<dbReference type="GeneID" id="81388353"/>
<keyword evidence="3 6" id="KW-0597">Phosphoprotein</keyword>
<dbReference type="SUPFAM" id="SSF55874">
    <property type="entry name" value="ATPase domain of HSP90 chaperone/DNA topoisomerase II/histidine kinase"/>
    <property type="match status" value="1"/>
</dbReference>
<name>A0A9W9NMJ8_PENCI</name>
<evidence type="ECO:0000256" key="3">
    <source>
        <dbReference type="ARBA" id="ARBA00022553"/>
    </source>
</evidence>
<dbReference type="InterPro" id="IPR003661">
    <property type="entry name" value="HisK_dim/P_dom"/>
</dbReference>
<dbReference type="Gene3D" id="3.30.450.40">
    <property type="match status" value="1"/>
</dbReference>
<feature type="compositionally biased region" description="Polar residues" evidence="7">
    <location>
        <begin position="162"/>
        <end position="176"/>
    </location>
</feature>
<dbReference type="InterPro" id="IPR013515">
    <property type="entry name" value="Phytochrome_cen-reg"/>
</dbReference>
<dbReference type="Gene3D" id="3.30.450.270">
    <property type="match status" value="1"/>
</dbReference>
<evidence type="ECO:0000256" key="7">
    <source>
        <dbReference type="SAM" id="MobiDB-lite"/>
    </source>
</evidence>
<dbReference type="Pfam" id="PF00072">
    <property type="entry name" value="Response_reg"/>
    <property type="match status" value="1"/>
</dbReference>
<dbReference type="EC" id="2.7.13.3" evidence="2"/>
<evidence type="ECO:0000256" key="4">
    <source>
        <dbReference type="ARBA" id="ARBA00022679"/>
    </source>
</evidence>
<feature type="compositionally biased region" description="Basic and acidic residues" evidence="7">
    <location>
        <begin position="135"/>
        <end position="145"/>
    </location>
</feature>
<proteinExistence type="predicted"/>
<evidence type="ECO:0000256" key="1">
    <source>
        <dbReference type="ARBA" id="ARBA00000085"/>
    </source>
</evidence>
<dbReference type="PANTHER" id="PTHR43047">
    <property type="entry name" value="TWO-COMPONENT HISTIDINE PROTEIN KINASE"/>
    <property type="match status" value="1"/>
</dbReference>
<reference evidence="11" key="1">
    <citation type="submission" date="2022-11" db="EMBL/GenBank/DDBJ databases">
        <authorList>
            <person name="Petersen C."/>
        </authorList>
    </citation>
    <scope>NUCLEOTIDE SEQUENCE</scope>
    <source>
        <strain evidence="11">IBT 23319</strain>
    </source>
</reference>
<dbReference type="InterPro" id="IPR016132">
    <property type="entry name" value="Phyto_chromo_attachment"/>
</dbReference>
<evidence type="ECO:0000313" key="12">
    <source>
        <dbReference type="Proteomes" id="UP001147733"/>
    </source>
</evidence>
<keyword evidence="5" id="KW-0418">Kinase</keyword>
<dbReference type="SMART" id="SM00448">
    <property type="entry name" value="REC"/>
    <property type="match status" value="1"/>
</dbReference>
<dbReference type="Proteomes" id="UP001147733">
    <property type="component" value="Unassembled WGS sequence"/>
</dbReference>
<feature type="region of interest" description="Disordered" evidence="7">
    <location>
        <begin position="104"/>
        <end position="145"/>
    </location>
</feature>
<dbReference type="InterPro" id="IPR011006">
    <property type="entry name" value="CheY-like_superfamily"/>
</dbReference>
<feature type="region of interest" description="Disordered" evidence="7">
    <location>
        <begin position="1078"/>
        <end position="1104"/>
    </location>
</feature>
<feature type="domain" description="Response regulatory" evidence="10">
    <location>
        <begin position="1109"/>
        <end position="1237"/>
    </location>
</feature>
<dbReference type="GO" id="GO:0005886">
    <property type="term" value="C:plasma membrane"/>
    <property type="evidence" value="ECO:0007669"/>
    <property type="project" value="TreeGrafter"/>
</dbReference>
<organism evidence="11 12">
    <name type="scientific">Penicillium citrinum</name>
    <dbReference type="NCBI Taxonomy" id="5077"/>
    <lineage>
        <taxon>Eukaryota</taxon>
        <taxon>Fungi</taxon>
        <taxon>Dikarya</taxon>
        <taxon>Ascomycota</taxon>
        <taxon>Pezizomycotina</taxon>
        <taxon>Eurotiomycetes</taxon>
        <taxon>Eurotiomycetidae</taxon>
        <taxon>Eurotiales</taxon>
        <taxon>Aspergillaceae</taxon>
        <taxon>Penicillium</taxon>
    </lineage>
</organism>
<dbReference type="InterPro" id="IPR029016">
    <property type="entry name" value="GAF-like_dom_sf"/>
</dbReference>
<dbReference type="PROSITE" id="PS50046">
    <property type="entry name" value="PHYTOCHROME_2"/>
    <property type="match status" value="1"/>
</dbReference>
<dbReference type="InterPro" id="IPR003018">
    <property type="entry name" value="GAF"/>
</dbReference>
<dbReference type="GO" id="GO:0009927">
    <property type="term" value="F:histidine phosphotransfer kinase activity"/>
    <property type="evidence" value="ECO:0007669"/>
    <property type="project" value="TreeGrafter"/>
</dbReference>
<dbReference type="InterPro" id="IPR036890">
    <property type="entry name" value="HATPase_C_sf"/>
</dbReference>
<dbReference type="RefSeq" id="XP_056496317.1">
    <property type="nucleotide sequence ID" value="XM_056649186.1"/>
</dbReference>
<dbReference type="SMART" id="SM00388">
    <property type="entry name" value="HisKA"/>
    <property type="match status" value="1"/>
</dbReference>
<evidence type="ECO:0000256" key="5">
    <source>
        <dbReference type="ARBA" id="ARBA00022777"/>
    </source>
</evidence>
<keyword evidence="12" id="KW-1185">Reference proteome</keyword>
<dbReference type="Gene3D" id="1.10.287.130">
    <property type="match status" value="1"/>
</dbReference>
<feature type="domain" description="Phytochrome chromophore attachment site" evidence="8">
    <location>
        <begin position="417"/>
        <end position="555"/>
    </location>
</feature>
<evidence type="ECO:0000259" key="9">
    <source>
        <dbReference type="PROSITE" id="PS50109"/>
    </source>
</evidence>
<dbReference type="SUPFAM" id="SSF47384">
    <property type="entry name" value="Homodimeric domain of signal transducing histidine kinase"/>
    <property type="match status" value="1"/>
</dbReference>
<protein>
    <recommendedName>
        <fullName evidence="2">histidine kinase</fullName>
        <ecNumber evidence="2">2.7.13.3</ecNumber>
    </recommendedName>
</protein>
<keyword evidence="4" id="KW-0808">Transferase</keyword>
<dbReference type="Gene3D" id="3.30.565.10">
    <property type="entry name" value="Histidine kinase-like ATPase, C-terminal domain"/>
    <property type="match status" value="1"/>
</dbReference>
<dbReference type="InterPro" id="IPR035965">
    <property type="entry name" value="PAS-like_dom_sf"/>
</dbReference>
<accession>A0A9W9NMJ8</accession>
<dbReference type="PROSITE" id="PS50109">
    <property type="entry name" value="HIS_KIN"/>
    <property type="match status" value="1"/>
</dbReference>
<dbReference type="InterPro" id="IPR005467">
    <property type="entry name" value="His_kinase_dom"/>
</dbReference>
<dbReference type="Pfam" id="PF00512">
    <property type="entry name" value="HisKA"/>
    <property type="match status" value="1"/>
</dbReference>
<dbReference type="EMBL" id="JAPQKT010000009">
    <property type="protein sequence ID" value="KAJ5221394.1"/>
    <property type="molecule type" value="Genomic_DNA"/>
</dbReference>
<comment type="caution">
    <text evidence="11">The sequence shown here is derived from an EMBL/GenBank/DDBJ whole genome shotgun (WGS) entry which is preliminary data.</text>
</comment>
<dbReference type="SMART" id="SM00387">
    <property type="entry name" value="HATPase_c"/>
    <property type="match status" value="1"/>
</dbReference>
<evidence type="ECO:0000256" key="6">
    <source>
        <dbReference type="PROSITE-ProRule" id="PRU00169"/>
    </source>
</evidence>
<dbReference type="Pfam" id="PF01590">
    <property type="entry name" value="GAF"/>
    <property type="match status" value="1"/>
</dbReference>
<evidence type="ECO:0000259" key="10">
    <source>
        <dbReference type="PROSITE" id="PS50110"/>
    </source>
</evidence>
<dbReference type="InterPro" id="IPR003594">
    <property type="entry name" value="HATPase_dom"/>
</dbReference>
<feature type="region of interest" description="Disordered" evidence="7">
    <location>
        <begin position="159"/>
        <end position="192"/>
    </location>
</feature>
<dbReference type="Gene3D" id="3.30.450.20">
    <property type="entry name" value="PAS domain"/>
    <property type="match status" value="1"/>
</dbReference>
<dbReference type="Gene3D" id="3.40.50.2300">
    <property type="match status" value="1"/>
</dbReference>
<dbReference type="AlphaFoldDB" id="A0A9W9NMJ8"/>
<dbReference type="SUPFAM" id="SSF52172">
    <property type="entry name" value="CheY-like"/>
    <property type="match status" value="1"/>
</dbReference>
<dbReference type="InterPro" id="IPR036097">
    <property type="entry name" value="HisK_dim/P_sf"/>
</dbReference>
<dbReference type="GO" id="GO:0006355">
    <property type="term" value="P:regulation of DNA-templated transcription"/>
    <property type="evidence" value="ECO:0007669"/>
    <property type="project" value="InterPro"/>
</dbReference>
<dbReference type="InterPro" id="IPR004358">
    <property type="entry name" value="Sig_transdc_His_kin-like_C"/>
</dbReference>
<reference evidence="11" key="2">
    <citation type="journal article" date="2023" name="IMA Fungus">
        <title>Comparative genomic study of the Penicillium genus elucidates a diverse pangenome and 15 lateral gene transfer events.</title>
        <authorList>
            <person name="Petersen C."/>
            <person name="Sorensen T."/>
            <person name="Nielsen M.R."/>
            <person name="Sondergaard T.E."/>
            <person name="Sorensen J.L."/>
            <person name="Fitzpatrick D.A."/>
            <person name="Frisvad J.C."/>
            <person name="Nielsen K.L."/>
        </authorList>
    </citation>
    <scope>NUCLEOTIDE SEQUENCE</scope>
    <source>
        <strain evidence="11">IBT 23319</strain>
    </source>
</reference>
<dbReference type="SUPFAM" id="SSF55785">
    <property type="entry name" value="PYP-like sensor domain (PAS domain)"/>
    <property type="match status" value="1"/>
</dbReference>
<dbReference type="InterPro" id="IPR001789">
    <property type="entry name" value="Sig_transdc_resp-reg_receiver"/>
</dbReference>
<dbReference type="SUPFAM" id="SSF55781">
    <property type="entry name" value="GAF domain-like"/>
    <property type="match status" value="2"/>
</dbReference>
<feature type="modified residue" description="4-aspartylphosphate" evidence="6">
    <location>
        <position position="1160"/>
    </location>
</feature>
<dbReference type="Pfam" id="PF02518">
    <property type="entry name" value="HATPase_c"/>
    <property type="match status" value="1"/>
</dbReference>
<evidence type="ECO:0000313" key="11">
    <source>
        <dbReference type="EMBL" id="KAJ5221394.1"/>
    </source>
</evidence>
<feature type="domain" description="Histidine kinase" evidence="9">
    <location>
        <begin position="768"/>
        <end position="1006"/>
    </location>
</feature>
<dbReference type="GO" id="GO:0000155">
    <property type="term" value="F:phosphorelay sensor kinase activity"/>
    <property type="evidence" value="ECO:0007669"/>
    <property type="project" value="InterPro"/>
</dbReference>
<dbReference type="CDD" id="cd17546">
    <property type="entry name" value="REC_hyHK_CKI1_RcsC-like"/>
    <property type="match status" value="1"/>
</dbReference>
<evidence type="ECO:0000256" key="2">
    <source>
        <dbReference type="ARBA" id="ARBA00012438"/>
    </source>
</evidence>
<dbReference type="OrthoDB" id="2015534at2759"/>
<dbReference type="PRINTS" id="PR00344">
    <property type="entry name" value="BCTRLSENSOR"/>
</dbReference>
<evidence type="ECO:0000259" key="8">
    <source>
        <dbReference type="PROSITE" id="PS50046"/>
    </source>
</evidence>
<dbReference type="InterPro" id="IPR043150">
    <property type="entry name" value="Phytochrome_PHY_sf"/>
</dbReference>
<dbReference type="PANTHER" id="PTHR43047:SF76">
    <property type="entry name" value="PHYTOCHROME-LIKE HISTIDINE KINASE 2"/>
    <property type="match status" value="1"/>
</dbReference>
<comment type="catalytic activity">
    <reaction evidence="1">
        <text>ATP + protein L-histidine = ADP + protein N-phospho-L-histidine.</text>
        <dbReference type="EC" id="2.7.13.3"/>
    </reaction>
</comment>
<gene>
    <name evidence="11" type="ORF">N7469_010281</name>
</gene>
<dbReference type="CDD" id="cd00082">
    <property type="entry name" value="HisKA"/>
    <property type="match status" value="1"/>
</dbReference>
<dbReference type="Pfam" id="PF00360">
    <property type="entry name" value="PHY"/>
    <property type="match status" value="1"/>
</dbReference>
<sequence length="1260" mass="140241">MSSSPKFTTHGDWKIVYGSHNEQDERVADGRETLAHTLSIPNSMCILSDSKTETPIVTELDPPKLKLPQLGSETIERVFPVRSILSFDSTPSSALQTPSIVDKLESPFSPFSEGSRASGSLDEKPKTQLNQPPHELGDRSGESKRPNFLARLREQRYELGDNSKSTLTLPSRNNPHSPKGALSPHPDESNERKDCVWQLDHGQESHLEGLIRQCGHVLETRTIQEGLQYSRDDGDGSSINIHNFGVVLVVFELEGNLTIQAVSSNSKDIMGHSPDELFELPSICDLLPEPHHKVFISHAEHVLSDDYAIELSGPEVFSLLIKDPEKHGKRLWCTMHTSKVYKDYIICELELQSSTTYTLEAIELERSGDIFRECKPHLVEEPRIQSTTSNSTDSLPPEIEVVNTLASISHGISSSHTIDGLSLRIVSELKRLLRVHRVTVYQFDANRNGVVLADSVDPSVCHNSFERKKFDSNAFPMDLKKNFLRNTVCFSYGHGEDTAQLVCRSSTNRLGLDLSHCYLVTSQGNNPHEERSSIHACMSIGIHVFGKLWGIVCCQSYDENFRFHPLLQRASWLVCDTIISSLERLSYALPFRPKHSSSFTTDWESNGPGDVSSDILTVFGADYAAASVLGETRILGKPPASQEVLALLEYSRAKELDTVLWSTDILTDFEDLEYLPGFHHLAGLLYIPLSNEGHDFIILFRNENANFSTQGTSKPGERKTEAKQVEWPTAELGKASLLAMIYRAFTDIWQERRTAMQDNKLLKLLLANSAHEFRTPLNAIINYLEIALDGNLNQETRENISRSHSASKSLVYIINDLLDLTNAENGQDLIKDEVFSLSETLCEATDIFWEEARQKQVDLQVVQHSALPPVLGDQRRVRQIITNLICNAIQHTSVGAVTIESCMLSESCEPGHIAIEVAIHDTGSGMPQETVESLFCQLEQVSSKGYMRDHQYGGKIPGPDPLEKDCVLGLGLALVARIVRNMNGQLSLKSEEGSGSSFKIRLKFPLPDEDGQLQTSVEIVDHGQNDSVPCEEDQLREEENTTDPLVLCCGDDVANIDELGQQEGSLVDVDIAMKSGQSRSIALSSSEQAVESTTGPNPAPKTDTTNQMIILVAEDDPINSTILRKRLEKFGYSVRMTGNGKECASLFRDSPQAFDAVLMDLQMPIVNGSSATKTIRQYESQAADQSSILTRKRIPVFAVSASLVERDRQSYIDSGFDGWIMKPINFQRVHALLDGVSNFEARNDCVYQPGMWEQGGWFER</sequence>